<keyword evidence="2" id="KW-0408">Iron</keyword>
<dbReference type="PANTHER" id="PTHR43122">
    <property type="entry name" value="FERREDOXIN SUBUNIT OF PYRUVATE:FLAVODOXIN OXIDOREDUCTASE-RELATED"/>
    <property type="match status" value="1"/>
</dbReference>
<dbReference type="GO" id="GO:0051536">
    <property type="term" value="F:iron-sulfur cluster binding"/>
    <property type="evidence" value="ECO:0007669"/>
    <property type="project" value="UniProtKB-KW"/>
</dbReference>
<dbReference type="Gene3D" id="3.30.70.20">
    <property type="match status" value="1"/>
</dbReference>
<sequence>MASVTILTESCKGVEDCGLCMEVCPKNLFSAADKANTRGYLPSAVVDQDACIGCQTCMFTCPDFAIVVVKSKTSKEAANG</sequence>
<reference evidence="5" key="1">
    <citation type="submission" date="2016-04" db="EMBL/GenBank/DDBJ databases">
        <authorList>
            <person name="Evans L.H."/>
            <person name="Alamgir A."/>
            <person name="Owens N."/>
            <person name="Weber N.D."/>
            <person name="Virtaneva K."/>
            <person name="Barbian K."/>
            <person name="Babar A."/>
            <person name="Rosenke K."/>
        </authorList>
    </citation>
    <scope>NUCLEOTIDE SEQUENCE</scope>
    <source>
        <strain evidence="5">86</strain>
    </source>
</reference>
<protein>
    <submittedName>
        <fullName evidence="5">2-oxoglutarate ferredoxin oxidoreductase, delta subunit</fullName>
        <ecNumber evidence="5">1.2.7.3</ecNumber>
    </submittedName>
</protein>
<dbReference type="InterPro" id="IPR017896">
    <property type="entry name" value="4Fe4S_Fe-S-bd"/>
</dbReference>
<keyword evidence="3" id="KW-0411">Iron-sulfur</keyword>
<dbReference type="InterPro" id="IPR017900">
    <property type="entry name" value="4Fe4S_Fe_S_CS"/>
</dbReference>
<dbReference type="PANTHER" id="PTHR43122:SF1">
    <property type="entry name" value="IRON-SULFUR-BINDING PROTEIN"/>
    <property type="match status" value="1"/>
</dbReference>
<evidence type="ECO:0000313" key="5">
    <source>
        <dbReference type="EMBL" id="SBV96699.1"/>
    </source>
</evidence>
<dbReference type="SUPFAM" id="SSF54862">
    <property type="entry name" value="4Fe-4S ferredoxins"/>
    <property type="match status" value="1"/>
</dbReference>
<evidence type="ECO:0000259" key="4">
    <source>
        <dbReference type="PROSITE" id="PS51379"/>
    </source>
</evidence>
<evidence type="ECO:0000256" key="3">
    <source>
        <dbReference type="ARBA" id="ARBA00023014"/>
    </source>
</evidence>
<evidence type="ECO:0000256" key="2">
    <source>
        <dbReference type="ARBA" id="ARBA00023004"/>
    </source>
</evidence>
<dbReference type="AlphaFoldDB" id="A0A212JB99"/>
<dbReference type="Pfam" id="PF12838">
    <property type="entry name" value="Fer4_7"/>
    <property type="match status" value="1"/>
</dbReference>
<feature type="domain" description="4Fe-4S ferredoxin-type" evidence="4">
    <location>
        <begin position="42"/>
        <end position="71"/>
    </location>
</feature>
<gene>
    <name evidence="5" type="ORF">KL86DPRO_11089</name>
</gene>
<dbReference type="PROSITE" id="PS51379">
    <property type="entry name" value="4FE4S_FER_2"/>
    <property type="match status" value="2"/>
</dbReference>
<organism evidence="5">
    <name type="scientific">uncultured delta proteobacterium</name>
    <dbReference type="NCBI Taxonomy" id="34034"/>
    <lineage>
        <taxon>Bacteria</taxon>
        <taxon>Deltaproteobacteria</taxon>
        <taxon>environmental samples</taxon>
    </lineage>
</organism>
<dbReference type="EC" id="1.2.7.3" evidence="5"/>
<dbReference type="GO" id="GO:0046872">
    <property type="term" value="F:metal ion binding"/>
    <property type="evidence" value="ECO:0007669"/>
    <property type="project" value="UniProtKB-KW"/>
</dbReference>
<dbReference type="GO" id="GO:0047553">
    <property type="term" value="F:2-oxoglutarate synthase activity"/>
    <property type="evidence" value="ECO:0007669"/>
    <property type="project" value="UniProtKB-EC"/>
</dbReference>
<evidence type="ECO:0000256" key="1">
    <source>
        <dbReference type="ARBA" id="ARBA00022723"/>
    </source>
</evidence>
<accession>A0A212JB99</accession>
<dbReference type="EMBL" id="FLUQ01000001">
    <property type="protein sequence ID" value="SBV96699.1"/>
    <property type="molecule type" value="Genomic_DNA"/>
</dbReference>
<proteinExistence type="predicted"/>
<name>A0A212JB99_9DELT</name>
<feature type="domain" description="4Fe-4S ferredoxin-type" evidence="4">
    <location>
        <begin position="2"/>
        <end position="34"/>
    </location>
</feature>
<keyword evidence="1" id="KW-0479">Metal-binding</keyword>
<dbReference type="PROSITE" id="PS00198">
    <property type="entry name" value="4FE4S_FER_1"/>
    <property type="match status" value="1"/>
</dbReference>
<keyword evidence="5" id="KW-0560">Oxidoreductase</keyword>